<keyword evidence="2" id="KW-0520">NAD</keyword>
<dbReference type="Proteomes" id="UP000232323">
    <property type="component" value="Unassembled WGS sequence"/>
</dbReference>
<dbReference type="PANTHER" id="PTHR43574">
    <property type="entry name" value="EPIMERASE-RELATED"/>
    <property type="match status" value="1"/>
</dbReference>
<dbReference type="EMBL" id="BEGY01000022">
    <property type="protein sequence ID" value="GAX77169.1"/>
    <property type="molecule type" value="Genomic_DNA"/>
</dbReference>
<sequence length="294" mass="31454">MSTSPSSSRDLIVVGPGVLGGYLGKLWKDAYPEARVLGLTNTTNNHDRLRNLGLTPALKSDLLPGQKFPFAVFSAPPSGSQNYPAEVKAALSLWDAEAEGSSFLFTSSLSVCSEEDGGLVTDQDCPLVPLGKGPSTDRLLLAEEAVVKGGGNVLRLVGLYHGQRGAHNYFLKVKDVPRWGGYTVNLIHYEDASRLSMSIIRGDGNGPFKGRIFLGCDNHPITFQAMVDACHHSGLPGLQGEVNWTLPQAQSTLGKKVDNSGTREVLGGWEPKFDGFEAFLAAGGTDFYTATGWI</sequence>
<evidence type="ECO:0000313" key="3">
    <source>
        <dbReference type="EMBL" id="GAX77169.1"/>
    </source>
</evidence>
<gene>
    <name evidence="3" type="ORF">CEUSTIGMA_g4614.t1</name>
</gene>
<evidence type="ECO:0000256" key="1">
    <source>
        <dbReference type="ARBA" id="ARBA00007637"/>
    </source>
</evidence>
<dbReference type="STRING" id="1157962.A0A250X2K2"/>
<evidence type="ECO:0008006" key="5">
    <source>
        <dbReference type="Google" id="ProtNLM"/>
    </source>
</evidence>
<name>A0A250X2K2_9CHLO</name>
<dbReference type="AlphaFoldDB" id="A0A250X2K2"/>
<dbReference type="Gene3D" id="3.40.50.720">
    <property type="entry name" value="NAD(P)-binding Rossmann-like Domain"/>
    <property type="match status" value="1"/>
</dbReference>
<dbReference type="InterPro" id="IPR036291">
    <property type="entry name" value="NAD(P)-bd_dom_sf"/>
</dbReference>
<accession>A0A250X2K2</accession>
<keyword evidence="4" id="KW-1185">Reference proteome</keyword>
<proteinExistence type="inferred from homology"/>
<dbReference type="SUPFAM" id="SSF51735">
    <property type="entry name" value="NAD(P)-binding Rossmann-fold domains"/>
    <property type="match status" value="1"/>
</dbReference>
<organism evidence="3 4">
    <name type="scientific">Chlamydomonas eustigma</name>
    <dbReference type="NCBI Taxonomy" id="1157962"/>
    <lineage>
        <taxon>Eukaryota</taxon>
        <taxon>Viridiplantae</taxon>
        <taxon>Chlorophyta</taxon>
        <taxon>core chlorophytes</taxon>
        <taxon>Chlorophyceae</taxon>
        <taxon>CS clade</taxon>
        <taxon>Chlamydomonadales</taxon>
        <taxon>Chlamydomonadaceae</taxon>
        <taxon>Chlamydomonas</taxon>
    </lineage>
</organism>
<evidence type="ECO:0000256" key="2">
    <source>
        <dbReference type="ARBA" id="ARBA00023027"/>
    </source>
</evidence>
<reference evidence="3 4" key="1">
    <citation type="submission" date="2017-08" db="EMBL/GenBank/DDBJ databases">
        <title>Acidophilic green algal genome provides insights into adaptation to an acidic environment.</title>
        <authorList>
            <person name="Hirooka S."/>
            <person name="Hirose Y."/>
            <person name="Kanesaki Y."/>
            <person name="Higuchi S."/>
            <person name="Fujiwara T."/>
            <person name="Onuma R."/>
            <person name="Era A."/>
            <person name="Ohbayashi R."/>
            <person name="Uzuka A."/>
            <person name="Nozaki H."/>
            <person name="Yoshikawa H."/>
            <person name="Miyagishima S.Y."/>
        </authorList>
    </citation>
    <scope>NUCLEOTIDE SEQUENCE [LARGE SCALE GENOMIC DNA]</scope>
    <source>
        <strain evidence="3 4">NIES-2499</strain>
    </source>
</reference>
<comment type="caution">
    <text evidence="3">The sequence shown here is derived from an EMBL/GenBank/DDBJ whole genome shotgun (WGS) entry which is preliminary data.</text>
</comment>
<dbReference type="OrthoDB" id="674948at2759"/>
<evidence type="ECO:0000313" key="4">
    <source>
        <dbReference type="Proteomes" id="UP000232323"/>
    </source>
</evidence>
<comment type="similarity">
    <text evidence="1">Belongs to the NAD(P)-dependent epimerase/dehydratase family.</text>
</comment>
<protein>
    <recommendedName>
        <fullName evidence="5">NAD-dependent epimerase/dehydratase domain-containing protein</fullName>
    </recommendedName>
</protein>